<comment type="caution">
    <text evidence="6">The sequence shown here is derived from an EMBL/GenBank/DDBJ whole genome shotgun (WGS) entry which is preliminary data.</text>
</comment>
<name>I7LJT6_9CLOT</name>
<dbReference type="PANTHER" id="PTHR42771">
    <property type="entry name" value="IRON(3+)-HYDROXAMATE IMPORT ATP-BINDING PROTEIN FHUC"/>
    <property type="match status" value="1"/>
</dbReference>
<keyword evidence="3" id="KW-1003">Cell membrane</keyword>
<dbReference type="Proteomes" id="UP000007652">
    <property type="component" value="Unassembled WGS sequence"/>
</dbReference>
<evidence type="ECO:0000313" key="6">
    <source>
        <dbReference type="EMBL" id="CCJ33928.1"/>
    </source>
</evidence>
<proteinExistence type="predicted"/>
<evidence type="ECO:0000256" key="4">
    <source>
        <dbReference type="ARBA" id="ARBA00023065"/>
    </source>
</evidence>
<keyword evidence="7" id="KW-1185">Reference proteome</keyword>
<evidence type="ECO:0000256" key="5">
    <source>
        <dbReference type="ARBA" id="ARBA00023136"/>
    </source>
</evidence>
<keyword evidence="2" id="KW-0813">Transport</keyword>
<dbReference type="InterPro" id="IPR027417">
    <property type="entry name" value="P-loop_NTPase"/>
</dbReference>
<keyword evidence="4" id="KW-0406">Ion transport</keyword>
<dbReference type="InterPro" id="IPR051535">
    <property type="entry name" value="Siderophore_ABC-ATPase"/>
</dbReference>
<protein>
    <submittedName>
        <fullName evidence="6">COG4604: ABC-type enterochelin transport system,ATPase component</fullName>
    </submittedName>
</protein>
<dbReference type="RefSeq" id="WP_008909186.1">
    <property type="nucleotide sequence ID" value="NZ_CAKP01000096.1"/>
</dbReference>
<reference evidence="6 7" key="1">
    <citation type="journal article" date="2011" name="J. Bacteriol.">
        <title>Draft genome sequence of Caloramator australicus strain RC3T, a thermoanaerobe from the Great Artesian Basin of Australia.</title>
        <authorList>
            <person name="Ogg C.D."/>
            <person name="Patel B.K.C."/>
        </authorList>
    </citation>
    <scope>NUCLEOTIDE SEQUENCE [LARGE SCALE GENOMIC DNA]</scope>
    <source>
        <strain evidence="6 7">RC3</strain>
    </source>
</reference>
<dbReference type="eggNOG" id="COG1120">
    <property type="taxonomic scope" value="Bacteria"/>
</dbReference>
<dbReference type="AlphaFoldDB" id="I7LJT6"/>
<evidence type="ECO:0000256" key="1">
    <source>
        <dbReference type="ARBA" id="ARBA00004202"/>
    </source>
</evidence>
<dbReference type="PANTHER" id="PTHR42771:SF2">
    <property type="entry name" value="IRON(3+)-HYDROXAMATE IMPORT ATP-BINDING PROTEIN FHUC"/>
    <property type="match status" value="1"/>
</dbReference>
<organism evidence="6 7">
    <name type="scientific">Caloramator australicus RC3</name>
    <dbReference type="NCBI Taxonomy" id="857293"/>
    <lineage>
        <taxon>Bacteria</taxon>
        <taxon>Bacillati</taxon>
        <taxon>Bacillota</taxon>
        <taxon>Clostridia</taxon>
        <taxon>Eubacteriales</taxon>
        <taxon>Clostridiaceae</taxon>
        <taxon>Caloramator</taxon>
    </lineage>
</organism>
<keyword evidence="5" id="KW-0472">Membrane</keyword>
<dbReference type="STRING" id="857293.CAAU_1844"/>
<dbReference type="GO" id="GO:0006811">
    <property type="term" value="P:monoatomic ion transport"/>
    <property type="evidence" value="ECO:0007669"/>
    <property type="project" value="UniProtKB-KW"/>
</dbReference>
<dbReference type="GO" id="GO:0005886">
    <property type="term" value="C:plasma membrane"/>
    <property type="evidence" value="ECO:0007669"/>
    <property type="project" value="UniProtKB-SubCell"/>
</dbReference>
<dbReference type="EMBL" id="CAKP01000096">
    <property type="protein sequence ID" value="CCJ33928.1"/>
    <property type="molecule type" value="Genomic_DNA"/>
</dbReference>
<evidence type="ECO:0000256" key="2">
    <source>
        <dbReference type="ARBA" id="ARBA00022448"/>
    </source>
</evidence>
<evidence type="ECO:0000256" key="3">
    <source>
        <dbReference type="ARBA" id="ARBA00022475"/>
    </source>
</evidence>
<accession>I7LJT6</accession>
<comment type="subcellular location">
    <subcellularLocation>
        <location evidence="1">Cell membrane</location>
        <topology evidence="1">Peripheral membrane protein</topology>
    </subcellularLocation>
</comment>
<evidence type="ECO:0000313" key="7">
    <source>
        <dbReference type="Proteomes" id="UP000007652"/>
    </source>
</evidence>
<sequence>MDLLLKLKEELNITIFCVLHDLNMASQYSDFLIAMKDGRIIKVGTPKEVINKNVIKMLFNLEVSVFTNPINNRPFIVPLSKLTQIR</sequence>
<gene>
    <name evidence="6" type="ORF">CAAU_1844</name>
</gene>
<dbReference type="Gene3D" id="3.40.50.300">
    <property type="entry name" value="P-loop containing nucleotide triphosphate hydrolases"/>
    <property type="match status" value="1"/>
</dbReference>
<dbReference type="OrthoDB" id="9799337at2"/>
<dbReference type="SUPFAM" id="SSF52540">
    <property type="entry name" value="P-loop containing nucleoside triphosphate hydrolases"/>
    <property type="match status" value="1"/>
</dbReference>